<feature type="region of interest" description="Disordered" evidence="1">
    <location>
        <begin position="1"/>
        <end position="21"/>
    </location>
</feature>
<dbReference type="EMBL" id="JANQDX010000004">
    <property type="protein sequence ID" value="KAL0925718.1"/>
    <property type="molecule type" value="Genomic_DNA"/>
</dbReference>
<dbReference type="Proteomes" id="UP001552299">
    <property type="component" value="Unassembled WGS sequence"/>
</dbReference>
<organism evidence="2 3">
    <name type="scientific">Dendrobium thyrsiflorum</name>
    <name type="common">Pinecone-like raceme dendrobium</name>
    <name type="synonym">Orchid</name>
    <dbReference type="NCBI Taxonomy" id="117978"/>
    <lineage>
        <taxon>Eukaryota</taxon>
        <taxon>Viridiplantae</taxon>
        <taxon>Streptophyta</taxon>
        <taxon>Embryophyta</taxon>
        <taxon>Tracheophyta</taxon>
        <taxon>Spermatophyta</taxon>
        <taxon>Magnoliopsida</taxon>
        <taxon>Liliopsida</taxon>
        <taxon>Asparagales</taxon>
        <taxon>Orchidaceae</taxon>
        <taxon>Epidendroideae</taxon>
        <taxon>Malaxideae</taxon>
        <taxon>Dendrobiinae</taxon>
        <taxon>Dendrobium</taxon>
    </lineage>
</organism>
<accession>A0ABD0VM75</accession>
<keyword evidence="3" id="KW-1185">Reference proteome</keyword>
<sequence>MEDGRSFIRRSGSPGINHQKGYLMGDRRQEHIFTASYDFYYSSTLPRNPPVKATRKDVVAKPPFQQLEDEELSNLSSVNLMNSNFKNFLPNGACAQYVELSPLDGWIGERLALTAAEAKKRAANDGEQW</sequence>
<comment type="caution">
    <text evidence="2">The sequence shown here is derived from an EMBL/GenBank/DDBJ whole genome shotgun (WGS) entry which is preliminary data.</text>
</comment>
<gene>
    <name evidence="2" type="ORF">M5K25_004085</name>
</gene>
<name>A0ABD0VM75_DENTH</name>
<reference evidence="2 3" key="1">
    <citation type="journal article" date="2024" name="Plant Biotechnol. J.">
        <title>Dendrobium thyrsiflorum genome and its molecular insights into genes involved in important horticultural traits.</title>
        <authorList>
            <person name="Chen B."/>
            <person name="Wang J.Y."/>
            <person name="Zheng P.J."/>
            <person name="Li K.L."/>
            <person name="Liang Y.M."/>
            <person name="Chen X.F."/>
            <person name="Zhang C."/>
            <person name="Zhao X."/>
            <person name="He X."/>
            <person name="Zhang G.Q."/>
            <person name="Liu Z.J."/>
            <person name="Xu Q."/>
        </authorList>
    </citation>
    <scope>NUCLEOTIDE SEQUENCE [LARGE SCALE GENOMIC DNA]</scope>
    <source>
        <strain evidence="2">GZMU011</strain>
    </source>
</reference>
<dbReference type="AlphaFoldDB" id="A0ABD0VM75"/>
<proteinExistence type="predicted"/>
<protein>
    <submittedName>
        <fullName evidence="2">Uncharacterized protein</fullName>
    </submittedName>
</protein>
<evidence type="ECO:0000256" key="1">
    <source>
        <dbReference type="SAM" id="MobiDB-lite"/>
    </source>
</evidence>
<evidence type="ECO:0000313" key="2">
    <source>
        <dbReference type="EMBL" id="KAL0925718.1"/>
    </source>
</evidence>
<evidence type="ECO:0000313" key="3">
    <source>
        <dbReference type="Proteomes" id="UP001552299"/>
    </source>
</evidence>